<evidence type="ECO:0000313" key="5">
    <source>
        <dbReference type="EMBL" id="PWN94470.1"/>
    </source>
</evidence>
<feature type="domain" description="NADP-dependent oxidoreductase" evidence="4">
    <location>
        <begin position="28"/>
        <end position="337"/>
    </location>
</feature>
<dbReference type="InterPro" id="IPR005399">
    <property type="entry name" value="K_chnl_volt-dep_bsu_KCNAB-rel"/>
</dbReference>
<dbReference type="PRINTS" id="PR01577">
    <property type="entry name" value="KCNABCHANNEL"/>
</dbReference>
<comment type="similarity">
    <text evidence="1">Belongs to the shaker potassium channel beta subunit family.</text>
</comment>
<dbReference type="InterPro" id="IPR036812">
    <property type="entry name" value="NAD(P)_OxRdtase_dom_sf"/>
</dbReference>
<dbReference type="RefSeq" id="XP_025594749.1">
    <property type="nucleotide sequence ID" value="XM_025741107.1"/>
</dbReference>
<accession>A0A316YY81</accession>
<dbReference type="EMBL" id="KZ819313">
    <property type="protein sequence ID" value="PWN94470.1"/>
    <property type="molecule type" value="Genomic_DNA"/>
</dbReference>
<dbReference type="Gene3D" id="3.20.20.100">
    <property type="entry name" value="NADP-dependent oxidoreductase domain"/>
    <property type="match status" value="1"/>
</dbReference>
<gene>
    <name evidence="5" type="ORF">FA09DRAFT_323938</name>
</gene>
<dbReference type="STRING" id="58919.A0A316YY81"/>
<keyword evidence="6" id="KW-1185">Reference proteome</keyword>
<dbReference type="Pfam" id="PF00248">
    <property type="entry name" value="Aldo_ket_red"/>
    <property type="match status" value="1"/>
</dbReference>
<proteinExistence type="inferred from homology"/>
<keyword evidence="3" id="KW-0560">Oxidoreductase</keyword>
<dbReference type="PANTHER" id="PTHR43150:SF2">
    <property type="entry name" value="HYPERKINETIC, ISOFORM M"/>
    <property type="match status" value="1"/>
</dbReference>
<dbReference type="GO" id="GO:0016491">
    <property type="term" value="F:oxidoreductase activity"/>
    <property type="evidence" value="ECO:0007669"/>
    <property type="project" value="UniProtKB-KW"/>
</dbReference>
<dbReference type="GO" id="GO:0034220">
    <property type="term" value="P:monoatomic ion transmembrane transport"/>
    <property type="evidence" value="ECO:0007669"/>
    <property type="project" value="UniProtKB-KW"/>
</dbReference>
<name>A0A316YY81_9BASI</name>
<sequence>MPSSSYDPKEMRFRNLGPSGLRVSLFSLGGWLTFGGSVDDAATRDIMRAAYEGGINTFDTAEVYADGECEKSMGKAIRELGWERSDLVLITKVFYGVRGSAPQDPNATGLSRKHIIEGTNASLRRAGLEYWDVVMAHSPDVTVPMVEVVKAFNHLITTGKCFYWGCSAWSAEQISEAYGIAERLGLDPPLADQSQYSALHREPVEKDYLPLYRKHGLGLTIWSPLAWGLLSGKYNDGIPKGSRFDLNAGGTFSGAIASLQSPEGQAKLERVRRLAAIAEQLGCSTAVLALAWAAKNPHVSTVILGASKVEQVRENLQALHVLDKLTPDVLQQIEAALDNKPAPLPTFGRE</sequence>
<evidence type="ECO:0000256" key="2">
    <source>
        <dbReference type="ARBA" id="ARBA00022857"/>
    </source>
</evidence>
<keyword evidence="5" id="KW-0406">Ion transport</keyword>
<keyword evidence="2" id="KW-0521">NADP</keyword>
<evidence type="ECO:0000256" key="3">
    <source>
        <dbReference type="ARBA" id="ARBA00023002"/>
    </source>
</evidence>
<evidence type="ECO:0000259" key="4">
    <source>
        <dbReference type="Pfam" id="PF00248"/>
    </source>
</evidence>
<dbReference type="InterPro" id="IPR023210">
    <property type="entry name" value="NADP_OxRdtase_dom"/>
</dbReference>
<dbReference type="SUPFAM" id="SSF51430">
    <property type="entry name" value="NAD(P)-linked oxidoreductase"/>
    <property type="match status" value="1"/>
</dbReference>
<reference evidence="5 6" key="1">
    <citation type="journal article" date="2018" name="Mol. Biol. Evol.">
        <title>Broad Genomic Sampling Reveals a Smut Pathogenic Ancestry of the Fungal Clade Ustilaginomycotina.</title>
        <authorList>
            <person name="Kijpornyongpan T."/>
            <person name="Mondo S.J."/>
            <person name="Barry K."/>
            <person name="Sandor L."/>
            <person name="Lee J."/>
            <person name="Lipzen A."/>
            <person name="Pangilinan J."/>
            <person name="LaButti K."/>
            <person name="Hainaut M."/>
            <person name="Henrissat B."/>
            <person name="Grigoriev I.V."/>
            <person name="Spatafora J.W."/>
            <person name="Aime M.C."/>
        </authorList>
    </citation>
    <scope>NUCLEOTIDE SEQUENCE [LARGE SCALE GENOMIC DNA]</scope>
    <source>
        <strain evidence="5 6">MCA 4186</strain>
    </source>
</reference>
<dbReference type="OrthoDB" id="1720422at2759"/>
<dbReference type="GeneID" id="37268651"/>
<dbReference type="Proteomes" id="UP000245946">
    <property type="component" value="Unassembled WGS sequence"/>
</dbReference>
<dbReference type="AlphaFoldDB" id="A0A316YY81"/>
<evidence type="ECO:0000313" key="6">
    <source>
        <dbReference type="Proteomes" id="UP000245946"/>
    </source>
</evidence>
<dbReference type="PANTHER" id="PTHR43150">
    <property type="entry name" value="HYPERKINETIC, ISOFORM M"/>
    <property type="match status" value="1"/>
</dbReference>
<organism evidence="5 6">
    <name type="scientific">Tilletiopsis washingtonensis</name>
    <dbReference type="NCBI Taxonomy" id="58919"/>
    <lineage>
        <taxon>Eukaryota</taxon>
        <taxon>Fungi</taxon>
        <taxon>Dikarya</taxon>
        <taxon>Basidiomycota</taxon>
        <taxon>Ustilaginomycotina</taxon>
        <taxon>Exobasidiomycetes</taxon>
        <taxon>Entylomatales</taxon>
        <taxon>Entylomatales incertae sedis</taxon>
        <taxon>Tilletiopsis</taxon>
    </lineage>
</organism>
<evidence type="ECO:0000256" key="1">
    <source>
        <dbReference type="ARBA" id="ARBA00006515"/>
    </source>
</evidence>
<keyword evidence="5" id="KW-0813">Transport</keyword>
<protein>
    <submittedName>
        <fullName evidence="5">Putative potassium channel beta subunit protein</fullName>
    </submittedName>
</protein>
<keyword evidence="5" id="KW-0407">Ion channel</keyword>